<evidence type="ECO:0000313" key="1">
    <source>
        <dbReference type="EMBL" id="GBG16149.1"/>
    </source>
</evidence>
<proteinExistence type="predicted"/>
<dbReference type="InParanoid" id="A0A2R5FEP0"/>
<gene>
    <name evidence="1" type="ORF">FCC1311_116242</name>
</gene>
<dbReference type="Proteomes" id="UP000241890">
    <property type="component" value="Unassembled WGS sequence"/>
</dbReference>
<keyword evidence="2" id="KW-1185">Reference proteome</keyword>
<dbReference type="EMBL" id="BEYU01001106">
    <property type="protein sequence ID" value="GBG16149.1"/>
    <property type="molecule type" value="Genomic_DNA"/>
</dbReference>
<sequence length="184" mass="20553">MTEVWNHALRREPRRLRGNIPDLKRVVEQAYGYMIVLGLRYGAISTTEFTWFLKRDDDVRPGAEQPAGLLVSRPYKCTDGDMQSLHIGYLTALLHALEAGDAARNQFPAHDSPLGQHVSNKWRAQLRGLRGLRGGTGTPYEQKTREYFTSIRNGRAAPGGPGGLLPLHRSAMADLLPVPYDKAY</sequence>
<dbReference type="AlphaFoldDB" id="A0A2R5FEP0"/>
<accession>A0A2R5FEP0</accession>
<evidence type="ECO:0000313" key="2">
    <source>
        <dbReference type="Proteomes" id="UP000241890"/>
    </source>
</evidence>
<dbReference type="OrthoDB" id="2440371at2759"/>
<reference evidence="1 2" key="1">
    <citation type="submission" date="2017-12" db="EMBL/GenBank/DDBJ databases">
        <title>Sequencing, de novo assembly and annotation of complete genome of a new Thraustochytrid species, strain FCC1311.</title>
        <authorList>
            <person name="Sedici K."/>
            <person name="Godart F."/>
            <person name="Aiese Cigliano R."/>
            <person name="Sanseverino W."/>
            <person name="Barakat M."/>
            <person name="Ortet P."/>
            <person name="Marechal E."/>
            <person name="Cagnac O."/>
            <person name="Amato A."/>
        </authorList>
    </citation>
    <scope>NUCLEOTIDE SEQUENCE [LARGE SCALE GENOMIC DNA]</scope>
</reference>
<name>A0A2R5FEP0_9STRA</name>
<comment type="caution">
    <text evidence="1">The sequence shown here is derived from an EMBL/GenBank/DDBJ whole genome shotgun (WGS) entry which is preliminary data.</text>
</comment>
<organism evidence="1 2">
    <name type="scientific">Hondaea fermentalgiana</name>
    <dbReference type="NCBI Taxonomy" id="2315210"/>
    <lineage>
        <taxon>Eukaryota</taxon>
        <taxon>Sar</taxon>
        <taxon>Stramenopiles</taxon>
        <taxon>Bigyra</taxon>
        <taxon>Labyrinthulomycetes</taxon>
        <taxon>Thraustochytrida</taxon>
        <taxon>Thraustochytriidae</taxon>
        <taxon>Hondaea</taxon>
    </lineage>
</organism>
<feature type="non-terminal residue" evidence="1">
    <location>
        <position position="184"/>
    </location>
</feature>
<protein>
    <submittedName>
        <fullName evidence="1">Uncharacterized protein</fullName>
    </submittedName>
</protein>